<evidence type="ECO:0000256" key="4">
    <source>
        <dbReference type="ARBA" id="ARBA00023163"/>
    </source>
</evidence>
<dbReference type="GO" id="GO:0005634">
    <property type="term" value="C:nucleus"/>
    <property type="evidence" value="ECO:0007669"/>
    <property type="project" value="UniProtKB-SubCell"/>
</dbReference>
<dbReference type="PANTHER" id="PTHR47540:SF2">
    <property type="entry name" value="ZN(II)2CYS6 TRANSCRIPTION FACTOR (EUROFUNG)"/>
    <property type="match status" value="1"/>
</dbReference>
<comment type="subcellular location">
    <subcellularLocation>
        <location evidence="1">Nucleus</location>
    </subcellularLocation>
</comment>
<feature type="compositionally biased region" description="Low complexity" evidence="6">
    <location>
        <begin position="68"/>
        <end position="118"/>
    </location>
</feature>
<reference evidence="8" key="1">
    <citation type="journal article" date="2014" name="Genome Announc.">
        <title>De novo whole-genome sequence and genome annotation of Lichtheimia ramosa.</title>
        <authorList>
            <person name="Linde J."/>
            <person name="Schwartze V."/>
            <person name="Binder U."/>
            <person name="Lass-Florl C."/>
            <person name="Voigt K."/>
            <person name="Horn F."/>
        </authorList>
    </citation>
    <scope>NUCLEOTIDE SEQUENCE</scope>
    <source>
        <strain evidence="8">JMRC FSU:6197</strain>
    </source>
</reference>
<feature type="region of interest" description="Disordered" evidence="6">
    <location>
        <begin position="68"/>
        <end position="119"/>
    </location>
</feature>
<accession>A0A077X429</accession>
<feature type="region of interest" description="Disordered" evidence="6">
    <location>
        <begin position="1"/>
        <end position="23"/>
    </location>
</feature>
<keyword evidence="4" id="KW-0804">Transcription</keyword>
<organism evidence="8">
    <name type="scientific">Lichtheimia ramosa</name>
    <dbReference type="NCBI Taxonomy" id="688394"/>
    <lineage>
        <taxon>Eukaryota</taxon>
        <taxon>Fungi</taxon>
        <taxon>Fungi incertae sedis</taxon>
        <taxon>Mucoromycota</taxon>
        <taxon>Mucoromycotina</taxon>
        <taxon>Mucoromycetes</taxon>
        <taxon>Mucorales</taxon>
        <taxon>Lichtheimiaceae</taxon>
        <taxon>Lichtheimia</taxon>
    </lineage>
</organism>
<keyword evidence="3" id="KW-0238">DNA-binding</keyword>
<evidence type="ECO:0000313" key="8">
    <source>
        <dbReference type="EMBL" id="CDS14018.1"/>
    </source>
</evidence>
<gene>
    <name evidence="8" type="ORF">LRAMOSA06189</name>
</gene>
<dbReference type="GO" id="GO:0043565">
    <property type="term" value="F:sequence-specific DNA binding"/>
    <property type="evidence" value="ECO:0007669"/>
    <property type="project" value="TreeGrafter"/>
</dbReference>
<dbReference type="InterPro" id="IPR051711">
    <property type="entry name" value="Stress_Response_Reg"/>
</dbReference>
<keyword evidence="5" id="KW-0539">Nucleus</keyword>
<evidence type="ECO:0000256" key="6">
    <source>
        <dbReference type="SAM" id="MobiDB-lite"/>
    </source>
</evidence>
<feature type="region of interest" description="Disordered" evidence="6">
    <location>
        <begin position="190"/>
        <end position="255"/>
    </location>
</feature>
<feature type="compositionally biased region" description="Low complexity" evidence="6">
    <location>
        <begin position="190"/>
        <end position="214"/>
    </location>
</feature>
<dbReference type="GO" id="GO:0045944">
    <property type="term" value="P:positive regulation of transcription by RNA polymerase II"/>
    <property type="evidence" value="ECO:0007669"/>
    <property type="project" value="TreeGrafter"/>
</dbReference>
<dbReference type="SUPFAM" id="SSF57701">
    <property type="entry name" value="Zn2/Cys6 DNA-binding domain"/>
    <property type="match status" value="1"/>
</dbReference>
<dbReference type="Gene3D" id="4.10.240.10">
    <property type="entry name" value="Zn(2)-C6 fungal-type DNA-binding domain"/>
    <property type="match status" value="1"/>
</dbReference>
<evidence type="ECO:0000256" key="3">
    <source>
        <dbReference type="ARBA" id="ARBA00023125"/>
    </source>
</evidence>
<name>A0A077X429_9FUNG</name>
<dbReference type="InterPro" id="IPR001138">
    <property type="entry name" value="Zn2Cys6_DnaBD"/>
</dbReference>
<dbReference type="SMART" id="SM00066">
    <property type="entry name" value="GAL4"/>
    <property type="match status" value="1"/>
</dbReference>
<dbReference type="PROSITE" id="PS00463">
    <property type="entry name" value="ZN2_CY6_FUNGAL_1"/>
    <property type="match status" value="1"/>
</dbReference>
<dbReference type="Pfam" id="PF00172">
    <property type="entry name" value="Zn_clus"/>
    <property type="match status" value="1"/>
</dbReference>
<dbReference type="AlphaFoldDB" id="A0A077X429"/>
<sequence length="271" mass="29433">MTANNSSTTTNNHAVAPTDKHRRKRLKVVSACLECRRKKTKCNGETPCAGCIKAKVDCKYVATLQQQQHAPRSSRSSAAPVARHQQQHTSHQHHATTTTSMAATSTSSGSNNTTTQANRATVSAIEQRLTVIEDILRALLKDRAAASSFTAQGYFVHSHSSLQSSYTASVHHASHVHNWYPTRDAVYSSSPSSSSSTFSSTTSSAQPAQPTSAFHLPPLRQQHSSAPTTSIRSLLNDNDDLPTPPPTATFFEKEAPVSNGTRHYAEYYMTP</sequence>
<dbReference type="PANTHER" id="PTHR47540">
    <property type="entry name" value="THIAMINE REPRESSIBLE GENES REGULATORY PROTEIN THI5"/>
    <property type="match status" value="1"/>
</dbReference>
<dbReference type="CDD" id="cd00067">
    <property type="entry name" value="GAL4"/>
    <property type="match status" value="1"/>
</dbReference>
<evidence type="ECO:0000256" key="5">
    <source>
        <dbReference type="ARBA" id="ARBA00023242"/>
    </source>
</evidence>
<proteinExistence type="predicted"/>
<dbReference type="PROSITE" id="PS50048">
    <property type="entry name" value="ZN2_CY6_FUNGAL_2"/>
    <property type="match status" value="1"/>
</dbReference>
<evidence type="ECO:0000256" key="2">
    <source>
        <dbReference type="ARBA" id="ARBA00023015"/>
    </source>
</evidence>
<feature type="compositionally biased region" description="Polar residues" evidence="6">
    <location>
        <begin position="221"/>
        <end position="233"/>
    </location>
</feature>
<dbReference type="GO" id="GO:0000981">
    <property type="term" value="F:DNA-binding transcription factor activity, RNA polymerase II-specific"/>
    <property type="evidence" value="ECO:0007669"/>
    <property type="project" value="InterPro"/>
</dbReference>
<feature type="domain" description="Zn(2)-C6 fungal-type" evidence="7">
    <location>
        <begin position="31"/>
        <end position="60"/>
    </location>
</feature>
<dbReference type="EMBL" id="LK023385">
    <property type="protein sequence ID" value="CDS14018.1"/>
    <property type="molecule type" value="Genomic_DNA"/>
</dbReference>
<evidence type="ECO:0000259" key="7">
    <source>
        <dbReference type="PROSITE" id="PS50048"/>
    </source>
</evidence>
<dbReference type="InterPro" id="IPR036864">
    <property type="entry name" value="Zn2-C6_fun-type_DNA-bd_sf"/>
</dbReference>
<evidence type="ECO:0000256" key="1">
    <source>
        <dbReference type="ARBA" id="ARBA00004123"/>
    </source>
</evidence>
<keyword evidence="2" id="KW-0805">Transcription regulation</keyword>
<dbReference type="GO" id="GO:0008270">
    <property type="term" value="F:zinc ion binding"/>
    <property type="evidence" value="ECO:0007669"/>
    <property type="project" value="InterPro"/>
</dbReference>
<dbReference type="OrthoDB" id="3362851at2759"/>
<feature type="compositionally biased region" description="Low complexity" evidence="6">
    <location>
        <begin position="1"/>
        <end position="12"/>
    </location>
</feature>
<protein>
    <recommendedName>
        <fullName evidence="7">Zn(2)-C6 fungal-type domain-containing protein</fullName>
    </recommendedName>
</protein>